<dbReference type="OrthoDB" id="1680952at2"/>
<reference evidence="1 2" key="1">
    <citation type="submission" date="2018-06" db="EMBL/GenBank/DDBJ databases">
        <authorList>
            <person name="Strepis N."/>
        </authorList>
    </citation>
    <scope>NUCLEOTIDE SEQUENCE [LARGE SCALE GENOMIC DNA]</scope>
    <source>
        <strain evidence="1">LUCI</strain>
    </source>
</reference>
<evidence type="ECO:0000313" key="2">
    <source>
        <dbReference type="Proteomes" id="UP000277811"/>
    </source>
</evidence>
<accession>A0A498RB31</accession>
<protein>
    <submittedName>
        <fullName evidence="1">Uncharacterized protein</fullName>
    </submittedName>
</protein>
<gene>
    <name evidence="1" type="ORF">LUCI_3425</name>
</gene>
<organism evidence="1 2">
    <name type="scientific">Lucifera butyrica</name>
    <dbReference type="NCBI Taxonomy" id="1351585"/>
    <lineage>
        <taxon>Bacteria</taxon>
        <taxon>Bacillati</taxon>
        <taxon>Bacillota</taxon>
        <taxon>Negativicutes</taxon>
        <taxon>Veillonellales</taxon>
        <taxon>Veillonellaceae</taxon>
        <taxon>Lucifera</taxon>
    </lineage>
</organism>
<name>A0A498RB31_9FIRM</name>
<keyword evidence="2" id="KW-1185">Reference proteome</keyword>
<sequence length="189" mass="20951">MGLALVLALLVFGYREYQQWKQHILEQAQKSTAPAINVTTTGAPAKEDDLKTVYIQGQNTVTHEIVYVPKEIMTVQQPNGTAKQVQEKADVQFDNRQGKIYVKVNGKDYEVPDNVQENTKFENGKLVITDQSEMHINVTTPKPIMNAGVGWSRNGSALELSGPLTGSISWWAYGDKKTITGGIQFPISK</sequence>
<dbReference type="RefSeq" id="WP_122629063.1">
    <property type="nucleotide sequence ID" value="NZ_UPPP01000083.1"/>
</dbReference>
<dbReference type="Proteomes" id="UP000277811">
    <property type="component" value="Unassembled WGS sequence"/>
</dbReference>
<proteinExistence type="predicted"/>
<evidence type="ECO:0000313" key="1">
    <source>
        <dbReference type="EMBL" id="VBB08160.1"/>
    </source>
</evidence>
<dbReference type="AlphaFoldDB" id="A0A498RB31"/>
<dbReference type="EMBL" id="UPPP01000083">
    <property type="protein sequence ID" value="VBB08160.1"/>
    <property type="molecule type" value="Genomic_DNA"/>
</dbReference>